<accession>A0A0R2B9Q0</accession>
<dbReference type="InterPro" id="IPR004710">
    <property type="entry name" value="Bilac:Na_transpt"/>
</dbReference>
<sequence length="327" mass="34850">MNKIEAFGKWLGKYFTVIVIIWAAFNYLLPATSTWVVPNTSYLLGIILFGMGLTLKGEDFARIVKRPVPVILGTVAHYVIMPFIAWALCQIFQLSGATAVGVILVGSCPSGTSSSVMAYLAGGDVALDVSIETLSTLLAPLALPGLLLLYAGKYVTIPTQSLFISTIQIVLVPIILGVVIHSIFGKRIDTITRALPTVSQLAILLIIGAVVSANHDGLFTAATALVIPVVMLHNLSGYGLGFLFSKLIRLKDPQRKAITFEVGMQDSSLGATLAMKYFAPAAAIPSTIFSIWHNISGSILSSYWRGRTERKAGATAHQSSSTAPAGR</sequence>
<name>A0A0R2B9Q0_SECCO</name>
<comment type="caution">
    <text evidence="6">The sequence shown here is derived from an EMBL/GenBank/DDBJ whole genome shotgun (WGS) entry which is preliminary data.</text>
</comment>
<reference evidence="6 7" key="1">
    <citation type="journal article" date="2015" name="Genome Announc.">
        <title>Expanding the biotechnology potential of lactobacilli through comparative genomics of 213 strains and associated genera.</title>
        <authorList>
            <person name="Sun Z."/>
            <person name="Harris H.M."/>
            <person name="McCann A."/>
            <person name="Guo C."/>
            <person name="Argimon S."/>
            <person name="Zhang W."/>
            <person name="Yang X."/>
            <person name="Jeffery I.B."/>
            <person name="Cooney J.C."/>
            <person name="Kagawa T.F."/>
            <person name="Liu W."/>
            <person name="Song Y."/>
            <person name="Salvetti E."/>
            <person name="Wrobel A."/>
            <person name="Rasinkangas P."/>
            <person name="Parkhill J."/>
            <person name="Rea M.C."/>
            <person name="O'Sullivan O."/>
            <person name="Ritari J."/>
            <person name="Douillard F.P."/>
            <person name="Paul Ross R."/>
            <person name="Yang R."/>
            <person name="Briner A.E."/>
            <person name="Felis G.E."/>
            <person name="de Vos W.M."/>
            <person name="Barrangou R."/>
            <person name="Klaenhammer T.R."/>
            <person name="Caufield P.W."/>
            <person name="Cui Y."/>
            <person name="Zhang H."/>
            <person name="O'Toole P.W."/>
        </authorList>
    </citation>
    <scope>NUCLEOTIDE SEQUENCE [LARGE SCALE GENOMIC DNA]</scope>
    <source>
        <strain evidence="6 7">DSM 20515</strain>
    </source>
</reference>
<dbReference type="InterPro" id="IPR002657">
    <property type="entry name" value="BilAc:Na_symport/Acr3"/>
</dbReference>
<feature type="transmembrane region" description="Helical" evidence="5">
    <location>
        <begin position="35"/>
        <end position="55"/>
    </location>
</feature>
<dbReference type="RefSeq" id="WP_054758823.1">
    <property type="nucleotide sequence ID" value="NZ_AYYR01000043.1"/>
</dbReference>
<evidence type="ECO:0000256" key="1">
    <source>
        <dbReference type="ARBA" id="ARBA00004141"/>
    </source>
</evidence>
<evidence type="ECO:0000256" key="4">
    <source>
        <dbReference type="ARBA" id="ARBA00023136"/>
    </source>
</evidence>
<dbReference type="InterPro" id="IPR038770">
    <property type="entry name" value="Na+/solute_symporter_sf"/>
</dbReference>
<evidence type="ECO:0000256" key="2">
    <source>
        <dbReference type="ARBA" id="ARBA00022692"/>
    </source>
</evidence>
<dbReference type="AlphaFoldDB" id="A0A0R2B9Q0"/>
<dbReference type="Proteomes" id="UP000051845">
    <property type="component" value="Unassembled WGS sequence"/>
</dbReference>
<keyword evidence="4 5" id="KW-0472">Membrane</keyword>
<feature type="transmembrane region" description="Helical" evidence="5">
    <location>
        <begin position="163"/>
        <end position="184"/>
    </location>
</feature>
<gene>
    <name evidence="6" type="ORF">FC82_GL002031</name>
</gene>
<proteinExistence type="predicted"/>
<comment type="subcellular location">
    <subcellularLocation>
        <location evidence="1">Membrane</location>
        <topology evidence="1">Multi-pass membrane protein</topology>
    </subcellularLocation>
</comment>
<dbReference type="PANTHER" id="PTHR10361">
    <property type="entry name" value="SODIUM-BILE ACID COTRANSPORTER"/>
    <property type="match status" value="1"/>
</dbReference>
<dbReference type="PATRIC" id="fig|1423733.4.peg.2134"/>
<feature type="transmembrane region" description="Helical" evidence="5">
    <location>
        <begin position="67"/>
        <end position="88"/>
    </location>
</feature>
<dbReference type="Gene3D" id="1.20.1530.20">
    <property type="match status" value="1"/>
</dbReference>
<organism evidence="6 7">
    <name type="scientific">Secundilactobacillus collinoides DSM 20515 = JCM 1123</name>
    <dbReference type="NCBI Taxonomy" id="1423733"/>
    <lineage>
        <taxon>Bacteria</taxon>
        <taxon>Bacillati</taxon>
        <taxon>Bacillota</taxon>
        <taxon>Bacilli</taxon>
        <taxon>Lactobacillales</taxon>
        <taxon>Lactobacillaceae</taxon>
        <taxon>Secundilactobacillus</taxon>
    </lineage>
</organism>
<dbReference type="GO" id="GO:0016020">
    <property type="term" value="C:membrane"/>
    <property type="evidence" value="ECO:0007669"/>
    <property type="project" value="UniProtKB-SubCell"/>
</dbReference>
<feature type="transmembrane region" description="Helical" evidence="5">
    <location>
        <begin position="12"/>
        <end position="29"/>
    </location>
</feature>
<dbReference type="PANTHER" id="PTHR10361:SF28">
    <property type="entry name" value="P3 PROTEIN-RELATED"/>
    <property type="match status" value="1"/>
</dbReference>
<keyword evidence="3 5" id="KW-1133">Transmembrane helix</keyword>
<feature type="transmembrane region" description="Helical" evidence="5">
    <location>
        <begin position="191"/>
        <end position="212"/>
    </location>
</feature>
<evidence type="ECO:0000256" key="5">
    <source>
        <dbReference type="SAM" id="Phobius"/>
    </source>
</evidence>
<evidence type="ECO:0000313" key="6">
    <source>
        <dbReference type="EMBL" id="KRM75879.1"/>
    </source>
</evidence>
<feature type="transmembrane region" description="Helical" evidence="5">
    <location>
        <begin position="133"/>
        <end position="151"/>
    </location>
</feature>
<keyword evidence="2 5" id="KW-0812">Transmembrane</keyword>
<evidence type="ECO:0000313" key="7">
    <source>
        <dbReference type="Proteomes" id="UP000051845"/>
    </source>
</evidence>
<protein>
    <submittedName>
        <fullName evidence="6">Bile acid Na+ symporter (BASS) family protein</fullName>
    </submittedName>
</protein>
<evidence type="ECO:0000256" key="3">
    <source>
        <dbReference type="ARBA" id="ARBA00022989"/>
    </source>
</evidence>
<dbReference type="EMBL" id="AYYR01000043">
    <property type="protein sequence ID" value="KRM75879.1"/>
    <property type="molecule type" value="Genomic_DNA"/>
</dbReference>
<dbReference type="Pfam" id="PF01758">
    <property type="entry name" value="SBF"/>
    <property type="match status" value="1"/>
</dbReference>
<feature type="transmembrane region" description="Helical" evidence="5">
    <location>
        <begin position="94"/>
        <end position="121"/>
    </location>
</feature>
<feature type="transmembrane region" description="Helical" evidence="5">
    <location>
        <begin position="218"/>
        <end position="245"/>
    </location>
</feature>